<reference evidence="1 2" key="1">
    <citation type="submission" date="2015-07" db="EMBL/GenBank/DDBJ databases">
        <title>Draft genome of Achromobacter spanius.</title>
        <authorList>
            <person name="Wang X."/>
        </authorList>
    </citation>
    <scope>NUCLEOTIDE SEQUENCE [LARGE SCALE GENOMIC DNA]</scope>
    <source>
        <strain evidence="1 2">CGMCC9173</strain>
    </source>
</reference>
<dbReference type="Proteomes" id="UP000037511">
    <property type="component" value="Unassembled WGS sequence"/>
</dbReference>
<accession>A0AAW3HWT5</accession>
<protein>
    <submittedName>
        <fullName evidence="1">Uncharacterized protein</fullName>
    </submittedName>
</protein>
<evidence type="ECO:0000313" key="2">
    <source>
        <dbReference type="Proteomes" id="UP000037511"/>
    </source>
</evidence>
<organism evidence="1 2">
    <name type="scientific">Achromobacter spanius</name>
    <dbReference type="NCBI Taxonomy" id="217203"/>
    <lineage>
        <taxon>Bacteria</taxon>
        <taxon>Pseudomonadati</taxon>
        <taxon>Pseudomonadota</taxon>
        <taxon>Betaproteobacteria</taxon>
        <taxon>Burkholderiales</taxon>
        <taxon>Alcaligenaceae</taxon>
        <taxon>Achromobacter</taxon>
    </lineage>
</organism>
<evidence type="ECO:0000313" key="1">
    <source>
        <dbReference type="EMBL" id="KNE23812.1"/>
    </source>
</evidence>
<name>A0AAW3HWT5_9BURK</name>
<dbReference type="EMBL" id="LGVG01000055">
    <property type="protein sequence ID" value="KNE23812.1"/>
    <property type="molecule type" value="Genomic_DNA"/>
</dbReference>
<proteinExistence type="predicted"/>
<gene>
    <name evidence="1" type="ORF">AFM18_26580</name>
</gene>
<sequence length="64" mass="7710">MLMRTEQGLDDDSLRTQRARFSWLARMGIGLVRRVPPLQRLGRLLRYRYWRRGAIKAASRRPRQ</sequence>
<comment type="caution">
    <text evidence="1">The sequence shown here is derived from an EMBL/GenBank/DDBJ whole genome shotgun (WGS) entry which is preliminary data.</text>
</comment>
<dbReference type="AlphaFoldDB" id="A0AAW3HWT5"/>